<dbReference type="AlphaFoldDB" id="A0AAX0LC51"/>
<gene>
    <name evidence="1" type="ORF">BFG04_01155</name>
</gene>
<proteinExistence type="predicted"/>
<sequence>MLKELKMILDEIIDSINQNIKIKKQKFPIQWLKETYQSAYQPRDEIIVAESGIYKKSQLKYLNELGVDAL</sequence>
<evidence type="ECO:0000313" key="1">
    <source>
        <dbReference type="EMBL" id="OPA81779.1"/>
    </source>
</evidence>
<comment type="caution">
    <text evidence="1">The sequence shown here is derived from an EMBL/GenBank/DDBJ whole genome shotgun (WGS) entry which is preliminary data.</text>
</comment>
<dbReference type="Proteomes" id="UP000189728">
    <property type="component" value="Unassembled WGS sequence"/>
</dbReference>
<reference evidence="1 2" key="1">
    <citation type="submission" date="2016-08" db="EMBL/GenBank/DDBJ databases">
        <title>Campylobacter species from sea mammals.</title>
        <authorList>
            <person name="Gilbert M.J."/>
            <person name="Byrne B.A."/>
            <person name="Zomer A.L."/>
            <person name="Wagenaar J.A."/>
        </authorList>
    </citation>
    <scope>NUCLEOTIDE SEQUENCE [LARGE SCALE GENOMIC DNA]</scope>
    <source>
        <strain evidence="1 2">1105248</strain>
    </source>
</reference>
<organism evidence="1 2">
    <name type="scientific">Campylobacter pinnipediorum subsp. pinnipediorum</name>
    <dbReference type="NCBI Taxonomy" id="1660067"/>
    <lineage>
        <taxon>Bacteria</taxon>
        <taxon>Pseudomonadati</taxon>
        <taxon>Campylobacterota</taxon>
        <taxon>Epsilonproteobacteria</taxon>
        <taxon>Campylobacterales</taxon>
        <taxon>Campylobacteraceae</taxon>
        <taxon>Campylobacter</taxon>
    </lineage>
</organism>
<accession>A0AAX0LC51</accession>
<protein>
    <submittedName>
        <fullName evidence="1">Uncharacterized protein</fullName>
    </submittedName>
</protein>
<name>A0AAX0LC51_9BACT</name>
<evidence type="ECO:0000313" key="2">
    <source>
        <dbReference type="Proteomes" id="UP000189728"/>
    </source>
</evidence>
<dbReference type="EMBL" id="MCRK01000012">
    <property type="protein sequence ID" value="OPA81779.1"/>
    <property type="molecule type" value="Genomic_DNA"/>
</dbReference>
<dbReference type="RefSeq" id="WP_078397672.1">
    <property type="nucleotide sequence ID" value="NZ_CP012546.1"/>
</dbReference>